<protein>
    <recommendedName>
        <fullName evidence="1">Knr4/Smi1-like domain-containing protein</fullName>
    </recommendedName>
</protein>
<dbReference type="AlphaFoldDB" id="A0A2B3TT95"/>
<dbReference type="EMBL" id="NVDG01000059">
    <property type="protein sequence ID" value="PFU37815.1"/>
    <property type="molecule type" value="Genomic_DNA"/>
</dbReference>
<dbReference type="Proteomes" id="UP000224076">
    <property type="component" value="Unassembled WGS sequence"/>
</dbReference>
<evidence type="ECO:0000313" key="3">
    <source>
        <dbReference type="Proteomes" id="UP000224076"/>
    </source>
</evidence>
<feature type="domain" description="Knr4/Smi1-like" evidence="1">
    <location>
        <begin position="15"/>
        <end position="54"/>
    </location>
</feature>
<organism evidence="2 3">
    <name type="scientific">Bacillus cereus</name>
    <dbReference type="NCBI Taxonomy" id="1396"/>
    <lineage>
        <taxon>Bacteria</taxon>
        <taxon>Bacillati</taxon>
        <taxon>Bacillota</taxon>
        <taxon>Bacilli</taxon>
        <taxon>Bacillales</taxon>
        <taxon>Bacillaceae</taxon>
        <taxon>Bacillus</taxon>
        <taxon>Bacillus cereus group</taxon>
    </lineage>
</organism>
<sequence length="67" mass="7478">MGASYKDKFINIKNPISNVDIIQIEQDYGFTFPPEIPKHYLSYNGGTPEGSGAKKSLSDLYILILLL</sequence>
<dbReference type="Pfam" id="PF09346">
    <property type="entry name" value="SMI1_KNR4"/>
    <property type="match status" value="1"/>
</dbReference>
<proteinExistence type="predicted"/>
<accession>A0A2B3TT95</accession>
<gene>
    <name evidence="2" type="ORF">COK86_27360</name>
</gene>
<dbReference type="InterPro" id="IPR037883">
    <property type="entry name" value="Knr4/Smi1-like_sf"/>
</dbReference>
<dbReference type="InterPro" id="IPR018958">
    <property type="entry name" value="Knr4/Smi1-like_dom"/>
</dbReference>
<comment type="caution">
    <text evidence="2">The sequence shown here is derived from an EMBL/GenBank/DDBJ whole genome shotgun (WGS) entry which is preliminary data.</text>
</comment>
<evidence type="ECO:0000259" key="1">
    <source>
        <dbReference type="Pfam" id="PF09346"/>
    </source>
</evidence>
<dbReference type="RefSeq" id="WP_098666393.1">
    <property type="nucleotide sequence ID" value="NZ_NVDG01000059.1"/>
</dbReference>
<reference evidence="2 3" key="1">
    <citation type="submission" date="2017-09" db="EMBL/GenBank/DDBJ databases">
        <title>Large-scale bioinformatics analysis of Bacillus genomes uncovers conserved roles of natural products in bacterial physiology.</title>
        <authorList>
            <consortium name="Agbiome Team Llc"/>
            <person name="Bleich R.M."/>
            <person name="Grubbs K.J."/>
            <person name="Santa Maria K.C."/>
            <person name="Allen S.E."/>
            <person name="Farag S."/>
            <person name="Shank E.A."/>
            <person name="Bowers A."/>
        </authorList>
    </citation>
    <scope>NUCLEOTIDE SEQUENCE [LARGE SCALE GENOMIC DNA]</scope>
    <source>
        <strain evidence="2 3">AFS061806</strain>
    </source>
</reference>
<name>A0A2B3TT95_BACCE</name>
<evidence type="ECO:0000313" key="2">
    <source>
        <dbReference type="EMBL" id="PFU37815.1"/>
    </source>
</evidence>
<dbReference type="SUPFAM" id="SSF160631">
    <property type="entry name" value="SMI1/KNR4-like"/>
    <property type="match status" value="1"/>
</dbReference>